<dbReference type="EMBL" id="KQ947420">
    <property type="protein sequence ID" value="KUJ14214.1"/>
    <property type="molecule type" value="Genomic_DNA"/>
</dbReference>
<dbReference type="InParanoid" id="A0A194X2H7"/>
<evidence type="ECO:0000256" key="1">
    <source>
        <dbReference type="SAM" id="Coils"/>
    </source>
</evidence>
<dbReference type="GeneID" id="28828307"/>
<evidence type="ECO:0000256" key="3">
    <source>
        <dbReference type="SAM" id="Phobius"/>
    </source>
</evidence>
<dbReference type="AlphaFoldDB" id="A0A194X2H7"/>
<gene>
    <name evidence="4" type="ORF">LY89DRAFT_720574</name>
</gene>
<proteinExistence type="predicted"/>
<feature type="compositionally biased region" description="Basic and acidic residues" evidence="2">
    <location>
        <begin position="1"/>
        <end position="12"/>
    </location>
</feature>
<dbReference type="RefSeq" id="XP_018068569.1">
    <property type="nucleotide sequence ID" value="XM_018218581.1"/>
</dbReference>
<feature type="compositionally biased region" description="Polar residues" evidence="2">
    <location>
        <begin position="17"/>
        <end position="31"/>
    </location>
</feature>
<reference evidence="4 5" key="1">
    <citation type="submission" date="2015-10" db="EMBL/GenBank/DDBJ databases">
        <title>Full genome of DAOMC 229536 Phialocephala scopiformis, a fungal endophyte of spruce producing the potent anti-insectan compound rugulosin.</title>
        <authorList>
            <consortium name="DOE Joint Genome Institute"/>
            <person name="Walker A.K."/>
            <person name="Frasz S.L."/>
            <person name="Seifert K.A."/>
            <person name="Miller J.D."/>
            <person name="Mondo S.J."/>
            <person name="Labutti K."/>
            <person name="Lipzen A."/>
            <person name="Dockter R."/>
            <person name="Kennedy M."/>
            <person name="Grigoriev I.V."/>
            <person name="Spatafora J.W."/>
        </authorList>
    </citation>
    <scope>NUCLEOTIDE SEQUENCE [LARGE SCALE GENOMIC DNA]</scope>
    <source>
        <strain evidence="4 5">CBS 120377</strain>
    </source>
</reference>
<evidence type="ECO:0000256" key="2">
    <source>
        <dbReference type="SAM" id="MobiDB-lite"/>
    </source>
</evidence>
<dbReference type="KEGG" id="psco:LY89DRAFT_720574"/>
<protein>
    <submittedName>
        <fullName evidence="4">Uncharacterized protein</fullName>
    </submittedName>
</protein>
<sequence>MPSGPRYERVPLEEENLPTSTTANNYFTGLPNTAPPSFRTIPLDQQSFSPSLPHRHDESAATVMPASERPERTSTSSPADDPAISLWGATESVITMRENSSREDILVRLLDAVERLEGRLDAKAEEVQNKEEIDLEASREEKRAQRTKEILGALGGIFVTIVVLVWLGAIIIIPAVAKYKYAGAIAAAAAASIPTSSQG</sequence>
<keyword evidence="3" id="KW-0812">Transmembrane</keyword>
<dbReference type="Proteomes" id="UP000070700">
    <property type="component" value="Unassembled WGS sequence"/>
</dbReference>
<dbReference type="OrthoDB" id="3547353at2759"/>
<feature type="region of interest" description="Disordered" evidence="2">
    <location>
        <begin position="1"/>
        <end position="82"/>
    </location>
</feature>
<accession>A0A194X2H7</accession>
<evidence type="ECO:0000313" key="5">
    <source>
        <dbReference type="Proteomes" id="UP000070700"/>
    </source>
</evidence>
<name>A0A194X2H7_MOLSC</name>
<evidence type="ECO:0000313" key="4">
    <source>
        <dbReference type="EMBL" id="KUJ14214.1"/>
    </source>
</evidence>
<keyword evidence="3" id="KW-1133">Transmembrane helix</keyword>
<feature type="transmembrane region" description="Helical" evidence="3">
    <location>
        <begin position="150"/>
        <end position="173"/>
    </location>
</feature>
<feature type="coiled-coil region" evidence="1">
    <location>
        <begin position="106"/>
        <end position="133"/>
    </location>
</feature>
<keyword evidence="5" id="KW-1185">Reference proteome</keyword>
<keyword evidence="1" id="KW-0175">Coiled coil</keyword>
<keyword evidence="3" id="KW-0472">Membrane</keyword>
<organism evidence="4 5">
    <name type="scientific">Mollisia scopiformis</name>
    <name type="common">Conifer needle endophyte fungus</name>
    <name type="synonym">Phialocephala scopiformis</name>
    <dbReference type="NCBI Taxonomy" id="149040"/>
    <lineage>
        <taxon>Eukaryota</taxon>
        <taxon>Fungi</taxon>
        <taxon>Dikarya</taxon>
        <taxon>Ascomycota</taxon>
        <taxon>Pezizomycotina</taxon>
        <taxon>Leotiomycetes</taxon>
        <taxon>Helotiales</taxon>
        <taxon>Mollisiaceae</taxon>
        <taxon>Mollisia</taxon>
    </lineage>
</organism>